<dbReference type="InterPro" id="IPR013233">
    <property type="entry name" value="PIG-X/PBN1"/>
</dbReference>
<gene>
    <name evidence="12" type="ORF">B0T18DRAFT_396504</name>
</gene>
<evidence type="ECO:0000313" key="12">
    <source>
        <dbReference type="EMBL" id="KAK0753324.1"/>
    </source>
</evidence>
<dbReference type="AlphaFoldDB" id="A0AA40F8S1"/>
<evidence type="ECO:0000313" key="13">
    <source>
        <dbReference type="Proteomes" id="UP001172155"/>
    </source>
</evidence>
<evidence type="ECO:0000256" key="11">
    <source>
        <dbReference type="RuleBase" id="RU366056"/>
    </source>
</evidence>
<dbReference type="PANTHER" id="PTHR28533">
    <property type="entry name" value="PROTEIN PBN1"/>
    <property type="match status" value="1"/>
</dbReference>
<evidence type="ECO:0000256" key="8">
    <source>
        <dbReference type="ARBA" id="ARBA00022989"/>
    </source>
</evidence>
<comment type="similarity">
    <text evidence="3 11">Belongs to the PIGX family.</text>
</comment>
<keyword evidence="6" id="KW-0812">Transmembrane</keyword>
<keyword evidence="9" id="KW-0472">Membrane</keyword>
<dbReference type="GO" id="GO:0006506">
    <property type="term" value="P:GPI anchor biosynthetic process"/>
    <property type="evidence" value="ECO:0007669"/>
    <property type="project" value="UniProtKB-KW"/>
</dbReference>
<comment type="subcellular location">
    <subcellularLocation>
        <location evidence="11">Endoplasmic reticulum membrane</location>
        <topology evidence="11">Single-pass membrane protein</topology>
    </subcellularLocation>
    <subcellularLocation>
        <location evidence="1">Endoplasmic reticulum membrane</location>
        <topology evidence="1">Single-pass type III membrane protein</topology>
    </subcellularLocation>
</comment>
<dbReference type="Proteomes" id="UP001172155">
    <property type="component" value="Unassembled WGS sequence"/>
</dbReference>
<dbReference type="InterPro" id="IPR042322">
    <property type="entry name" value="Pbn1"/>
</dbReference>
<comment type="pathway">
    <text evidence="2 11">Glycolipid biosynthesis; glycosylphosphatidylinositol-anchor biosynthesis.</text>
</comment>
<proteinExistence type="inferred from homology"/>
<evidence type="ECO:0000256" key="7">
    <source>
        <dbReference type="ARBA" id="ARBA00022824"/>
    </source>
</evidence>
<dbReference type="PANTHER" id="PTHR28533:SF1">
    <property type="entry name" value="PROTEIN PBN1"/>
    <property type="match status" value="1"/>
</dbReference>
<keyword evidence="8" id="KW-1133">Transmembrane helix</keyword>
<keyword evidence="5 11" id="KW-0337">GPI-anchor biosynthesis</keyword>
<dbReference type="GO" id="GO:0005789">
    <property type="term" value="C:endoplasmic reticulum membrane"/>
    <property type="evidence" value="ECO:0007669"/>
    <property type="project" value="UniProtKB-SubCell"/>
</dbReference>
<reference evidence="12" key="1">
    <citation type="submission" date="2023-06" db="EMBL/GenBank/DDBJ databases">
        <title>Genome-scale phylogeny and comparative genomics of the fungal order Sordariales.</title>
        <authorList>
            <consortium name="Lawrence Berkeley National Laboratory"/>
            <person name="Hensen N."/>
            <person name="Bonometti L."/>
            <person name="Westerberg I."/>
            <person name="Brannstrom I.O."/>
            <person name="Guillou S."/>
            <person name="Cros-Aarteil S."/>
            <person name="Calhoun S."/>
            <person name="Haridas S."/>
            <person name="Kuo A."/>
            <person name="Mondo S."/>
            <person name="Pangilinan J."/>
            <person name="Riley R."/>
            <person name="LaButti K."/>
            <person name="Andreopoulos B."/>
            <person name="Lipzen A."/>
            <person name="Chen C."/>
            <person name="Yanf M."/>
            <person name="Daum C."/>
            <person name="Ng V."/>
            <person name="Clum A."/>
            <person name="Steindorff A."/>
            <person name="Ohm R."/>
            <person name="Martin F."/>
            <person name="Silar P."/>
            <person name="Natvig D."/>
            <person name="Lalanne C."/>
            <person name="Gautier V."/>
            <person name="Ament-velasquez S.L."/>
            <person name="Kruys A."/>
            <person name="Hutchinson M.I."/>
            <person name="Powell A.J."/>
            <person name="Barry K."/>
            <person name="Miller A.N."/>
            <person name="Grigoriev I.V."/>
            <person name="Debuchy R."/>
            <person name="Gladieux P."/>
            <person name="Thoren M.H."/>
            <person name="Johannesson H."/>
        </authorList>
    </citation>
    <scope>NUCLEOTIDE SEQUENCE</scope>
    <source>
        <strain evidence="12">SMH3187-1</strain>
    </source>
</reference>
<dbReference type="GO" id="GO:1990529">
    <property type="term" value="C:glycosylphosphatidylinositol-mannosyltransferase I complex"/>
    <property type="evidence" value="ECO:0007669"/>
    <property type="project" value="TreeGrafter"/>
</dbReference>
<keyword evidence="7 11" id="KW-0256">Endoplasmic reticulum</keyword>
<organism evidence="12 13">
    <name type="scientific">Schizothecium vesticola</name>
    <dbReference type="NCBI Taxonomy" id="314040"/>
    <lineage>
        <taxon>Eukaryota</taxon>
        <taxon>Fungi</taxon>
        <taxon>Dikarya</taxon>
        <taxon>Ascomycota</taxon>
        <taxon>Pezizomycotina</taxon>
        <taxon>Sordariomycetes</taxon>
        <taxon>Sordariomycetidae</taxon>
        <taxon>Sordariales</taxon>
        <taxon>Schizotheciaceae</taxon>
        <taxon>Schizothecium</taxon>
    </lineage>
</organism>
<protein>
    <recommendedName>
        <fullName evidence="4 11">Protein PBN1</fullName>
    </recommendedName>
</protein>
<evidence type="ECO:0000256" key="1">
    <source>
        <dbReference type="ARBA" id="ARBA00004643"/>
    </source>
</evidence>
<dbReference type="Pfam" id="PF08320">
    <property type="entry name" value="PIG-X"/>
    <property type="match status" value="1"/>
</dbReference>
<evidence type="ECO:0000256" key="3">
    <source>
        <dbReference type="ARBA" id="ARBA00010345"/>
    </source>
</evidence>
<evidence type="ECO:0000256" key="10">
    <source>
        <dbReference type="ARBA" id="ARBA00023180"/>
    </source>
</evidence>
<dbReference type="SMART" id="SM00780">
    <property type="entry name" value="PIG-X"/>
    <property type="match status" value="1"/>
</dbReference>
<keyword evidence="10" id="KW-0325">Glycoprotein</keyword>
<evidence type="ECO:0000256" key="9">
    <source>
        <dbReference type="ARBA" id="ARBA00023136"/>
    </source>
</evidence>
<name>A0AA40F8S1_9PEZI</name>
<accession>A0AA40F8S1</accession>
<evidence type="ECO:0000256" key="4">
    <source>
        <dbReference type="ARBA" id="ARBA00020410"/>
    </source>
</evidence>
<comment type="function">
    <text evidence="11">Required for proper folding and/or the stability of a subset of proteins in the endoplasmic reticulum. Component of glycosylphosphatidylinositol-mannosyltransferase 1 which transfers the first of the 4 mannoses in the GPI-anchor precursors during GPI-anchor biosynthesis. Probably acts by stabilizing the mannosyltransferase GPI14.</text>
</comment>
<evidence type="ECO:0000256" key="6">
    <source>
        <dbReference type="ARBA" id="ARBA00022692"/>
    </source>
</evidence>
<comment type="caution">
    <text evidence="12">The sequence shown here is derived from an EMBL/GenBank/DDBJ whole genome shotgun (WGS) entry which is preliminary data.</text>
</comment>
<dbReference type="EMBL" id="JAUKUD010000001">
    <property type="protein sequence ID" value="KAK0753324.1"/>
    <property type="molecule type" value="Genomic_DNA"/>
</dbReference>
<evidence type="ECO:0000256" key="5">
    <source>
        <dbReference type="ARBA" id="ARBA00022502"/>
    </source>
</evidence>
<keyword evidence="13" id="KW-1185">Reference proteome</keyword>
<dbReference type="GO" id="GO:0000030">
    <property type="term" value="F:mannosyltransferase activity"/>
    <property type="evidence" value="ECO:0007669"/>
    <property type="project" value="TreeGrafter"/>
</dbReference>
<evidence type="ECO:0000256" key="2">
    <source>
        <dbReference type="ARBA" id="ARBA00004687"/>
    </source>
</evidence>
<sequence>MRERITFIQKLGDSIESSALQVSGSQVSGPDVQAVREDRLTVALDELPTELHLLLKGSHELHIRWVSPVAYGTVSPLLARLPPGFHLFFTPGKGVDATSTKLCATLNQTFGNIACSTPAASFTSLPNDRFYHATSFQYFQPLEDLSSFIQYAKTQLCPSGDASCTTRLESLAKVSALDISYDTISHALKVTALWPYQSRPIHAVAHPKVRTELGVLSDEKTPTMEDHELGISGLLTVLGQDTQPSSTMFSFPSRHRDAQSTFSAQFLSPTGLHPTLQLQLSSDKPPMENTFCSPHAYFTLPRSIFADKYQLSDDLFLAAKNLTALRYISQPVDLEAPEYVMKPWGSSVLLELAPPPASAEKGQPWTTEIPLHLRYLLPAHGGYGNVEVPYPAVFWACAAEEGTKFPTNPFERVNLGYDGLFGPRTVFWHVEPRPQTGNRVTSAIRVPVLDLDKAGWVNVGTAAVVLAGFLWVTWKLVSVYLASGYGNAARTPPPAGEKKRQ</sequence>